<sequence length="113" mass="12579">MSKNSLSTNEELYQGDYLLSNNGKYKAVFQDDGNFVIYESAPKWETNTNGSGGYRVVMQAVCNLVMYTNSDELVWESCTCNREDPTVRLTLTDDGRLVVTRSGVKIWSSSGSA</sequence>
<reference evidence="2" key="3">
    <citation type="submission" date="2025-09" db="UniProtKB">
        <authorList>
            <consortium name="Ensembl"/>
        </authorList>
    </citation>
    <scope>IDENTIFICATION</scope>
</reference>
<evidence type="ECO:0000259" key="1">
    <source>
        <dbReference type="PROSITE" id="PS50927"/>
    </source>
</evidence>
<dbReference type="InterPro" id="IPR036426">
    <property type="entry name" value="Bulb-type_lectin_dom_sf"/>
</dbReference>
<evidence type="ECO:0000313" key="3">
    <source>
        <dbReference type="Proteomes" id="UP000472263"/>
    </source>
</evidence>
<accession>A0A667W8B0</accession>
<evidence type="ECO:0000313" key="2">
    <source>
        <dbReference type="Ensembl" id="ENSMMDP00005000400.1"/>
    </source>
</evidence>
<protein>
    <recommendedName>
        <fullName evidence="1">Bulb-type lectin domain-containing protein</fullName>
    </recommendedName>
</protein>
<organism evidence="2 3">
    <name type="scientific">Myripristis murdjan</name>
    <name type="common">pinecone soldierfish</name>
    <dbReference type="NCBI Taxonomy" id="586833"/>
    <lineage>
        <taxon>Eukaryota</taxon>
        <taxon>Metazoa</taxon>
        <taxon>Chordata</taxon>
        <taxon>Craniata</taxon>
        <taxon>Vertebrata</taxon>
        <taxon>Euteleostomi</taxon>
        <taxon>Actinopterygii</taxon>
        <taxon>Neopterygii</taxon>
        <taxon>Teleostei</taxon>
        <taxon>Neoteleostei</taxon>
        <taxon>Acanthomorphata</taxon>
        <taxon>Holocentriformes</taxon>
        <taxon>Holocentridae</taxon>
        <taxon>Myripristis</taxon>
    </lineage>
</organism>
<dbReference type="InterPro" id="IPR001480">
    <property type="entry name" value="Bulb-type_lectin_dom"/>
</dbReference>
<dbReference type="SMART" id="SM00108">
    <property type="entry name" value="B_lectin"/>
    <property type="match status" value="1"/>
</dbReference>
<proteinExistence type="predicted"/>
<dbReference type="GeneTree" id="ENSGT00390000004989"/>
<reference evidence="2" key="1">
    <citation type="submission" date="2019-06" db="EMBL/GenBank/DDBJ databases">
        <authorList>
            <consortium name="Wellcome Sanger Institute Data Sharing"/>
        </authorList>
    </citation>
    <scope>NUCLEOTIDE SEQUENCE [LARGE SCALE GENOMIC DNA]</scope>
</reference>
<dbReference type="SUPFAM" id="SSF51110">
    <property type="entry name" value="alpha-D-mannose-specific plant lectins"/>
    <property type="match status" value="1"/>
</dbReference>
<name>A0A667W8B0_9TELE</name>
<keyword evidence="3" id="KW-1185">Reference proteome</keyword>
<dbReference type="Gene3D" id="2.90.10.30">
    <property type="match status" value="1"/>
</dbReference>
<feature type="domain" description="Bulb-type lectin" evidence="1">
    <location>
        <begin position="3"/>
        <end position="112"/>
    </location>
</feature>
<dbReference type="Proteomes" id="UP000472263">
    <property type="component" value="Chromosome 7"/>
</dbReference>
<dbReference type="InParanoid" id="A0A667W8B0"/>
<dbReference type="AlphaFoldDB" id="A0A667W8B0"/>
<reference evidence="2" key="2">
    <citation type="submission" date="2025-08" db="UniProtKB">
        <authorList>
            <consortium name="Ensembl"/>
        </authorList>
    </citation>
    <scope>IDENTIFICATION</scope>
</reference>
<dbReference type="Ensembl" id="ENSMMDT00005000410.1">
    <property type="protein sequence ID" value="ENSMMDP00005000400.1"/>
    <property type="gene ID" value="ENSMMDG00005000270.1"/>
</dbReference>
<dbReference type="PROSITE" id="PS50927">
    <property type="entry name" value="BULB_LECTIN"/>
    <property type="match status" value="1"/>
</dbReference>